<feature type="compositionally biased region" description="Low complexity" evidence="1">
    <location>
        <begin position="42"/>
        <end position="83"/>
    </location>
</feature>
<sequence length="209" mass="22299">MTQRRTPSGQGPARRPGQSRAGSRVTGRSTTREPAGLRAEPRTPARTPARGTGRAAPAARSGSRPAAARRAAVGGAAKRTAAPQPRRFTGRATVLLVVLAVLALGYTYPIRVYLDQESQIAETKAAIAAQQKAIADKTAQVAKWQDDEYVISQARKRFYYVPPGVTPLIVLHDEAGAARDAGVPPVPPAPDRWYDSLWSSIEAADKEAP</sequence>
<name>A0A8J3Y954_9ACTN</name>
<dbReference type="RefSeq" id="WP_203939512.1">
    <property type="nucleotide sequence ID" value="NZ_BAAAGJ010000002.1"/>
</dbReference>
<dbReference type="EMBL" id="BOOY01000026">
    <property type="protein sequence ID" value="GIJ04296.1"/>
    <property type="molecule type" value="Genomic_DNA"/>
</dbReference>
<keyword evidence="2" id="KW-1133">Transmembrane helix</keyword>
<evidence type="ECO:0000256" key="1">
    <source>
        <dbReference type="SAM" id="MobiDB-lite"/>
    </source>
</evidence>
<evidence type="ECO:0000256" key="2">
    <source>
        <dbReference type="SAM" id="Phobius"/>
    </source>
</evidence>
<proteinExistence type="predicted"/>
<comment type="caution">
    <text evidence="3">The sequence shown here is derived from an EMBL/GenBank/DDBJ whole genome shotgun (WGS) entry which is preliminary data.</text>
</comment>
<dbReference type="AlphaFoldDB" id="A0A8J3Y954"/>
<dbReference type="Proteomes" id="UP000652013">
    <property type="component" value="Unassembled WGS sequence"/>
</dbReference>
<protein>
    <recommendedName>
        <fullName evidence="5">Cell division protein FtsB</fullName>
    </recommendedName>
</protein>
<evidence type="ECO:0000313" key="3">
    <source>
        <dbReference type="EMBL" id="GIJ04296.1"/>
    </source>
</evidence>
<keyword evidence="2" id="KW-0812">Transmembrane</keyword>
<feature type="transmembrane region" description="Helical" evidence="2">
    <location>
        <begin position="88"/>
        <end position="108"/>
    </location>
</feature>
<evidence type="ECO:0000313" key="4">
    <source>
        <dbReference type="Proteomes" id="UP000652013"/>
    </source>
</evidence>
<feature type="region of interest" description="Disordered" evidence="1">
    <location>
        <begin position="1"/>
        <end position="84"/>
    </location>
</feature>
<dbReference type="Pfam" id="PF04977">
    <property type="entry name" value="DivIC"/>
    <property type="match status" value="1"/>
</dbReference>
<evidence type="ECO:0008006" key="5">
    <source>
        <dbReference type="Google" id="ProtNLM"/>
    </source>
</evidence>
<reference evidence="3" key="1">
    <citation type="submission" date="2021-01" db="EMBL/GenBank/DDBJ databases">
        <title>Whole genome shotgun sequence of Spirilliplanes yamanashiensis NBRC 15828.</title>
        <authorList>
            <person name="Komaki H."/>
            <person name="Tamura T."/>
        </authorList>
    </citation>
    <scope>NUCLEOTIDE SEQUENCE</scope>
    <source>
        <strain evidence="3">NBRC 15828</strain>
    </source>
</reference>
<keyword evidence="4" id="KW-1185">Reference proteome</keyword>
<dbReference type="InterPro" id="IPR007060">
    <property type="entry name" value="FtsL/DivIC"/>
</dbReference>
<gene>
    <name evidence="3" type="ORF">Sya03_36480</name>
</gene>
<accession>A0A8J3Y954</accession>
<organism evidence="3 4">
    <name type="scientific">Spirilliplanes yamanashiensis</name>
    <dbReference type="NCBI Taxonomy" id="42233"/>
    <lineage>
        <taxon>Bacteria</taxon>
        <taxon>Bacillati</taxon>
        <taxon>Actinomycetota</taxon>
        <taxon>Actinomycetes</taxon>
        <taxon>Micromonosporales</taxon>
        <taxon>Micromonosporaceae</taxon>
        <taxon>Spirilliplanes</taxon>
    </lineage>
</organism>
<keyword evidence="2" id="KW-0472">Membrane</keyword>